<comment type="caution">
    <text evidence="2">The sequence shown here is derived from an EMBL/GenBank/DDBJ whole genome shotgun (WGS) entry which is preliminary data.</text>
</comment>
<dbReference type="Proteomes" id="UP001301769">
    <property type="component" value="Unassembled WGS sequence"/>
</dbReference>
<feature type="domain" description="Heterokaryon incompatibility" evidence="1">
    <location>
        <begin position="280"/>
        <end position="421"/>
    </location>
</feature>
<protein>
    <submittedName>
        <fullName evidence="2">HET domain protein</fullName>
    </submittedName>
</protein>
<keyword evidence="3" id="KW-1185">Reference proteome</keyword>
<reference evidence="2" key="2">
    <citation type="submission" date="2023-05" db="EMBL/GenBank/DDBJ databases">
        <authorList>
            <consortium name="Lawrence Berkeley National Laboratory"/>
            <person name="Steindorff A."/>
            <person name="Hensen N."/>
            <person name="Bonometti L."/>
            <person name="Westerberg I."/>
            <person name="Brannstrom I.O."/>
            <person name="Guillou S."/>
            <person name="Cros-Aarteil S."/>
            <person name="Calhoun S."/>
            <person name="Haridas S."/>
            <person name="Kuo A."/>
            <person name="Mondo S."/>
            <person name="Pangilinan J."/>
            <person name="Riley R."/>
            <person name="Labutti K."/>
            <person name="Andreopoulos B."/>
            <person name="Lipzen A."/>
            <person name="Chen C."/>
            <person name="Yanf M."/>
            <person name="Daum C."/>
            <person name="Ng V."/>
            <person name="Clum A."/>
            <person name="Ohm R."/>
            <person name="Martin F."/>
            <person name="Silar P."/>
            <person name="Natvig D."/>
            <person name="Lalanne C."/>
            <person name="Gautier V."/>
            <person name="Ament-Velasquez S.L."/>
            <person name="Kruys A."/>
            <person name="Hutchinson M.I."/>
            <person name="Powell A.J."/>
            <person name="Barry K."/>
            <person name="Miller A.N."/>
            <person name="Grigoriev I.V."/>
            <person name="Debuchy R."/>
            <person name="Gladieux P."/>
            <person name="Thoren M.H."/>
            <person name="Johannesson H."/>
        </authorList>
    </citation>
    <scope>NUCLEOTIDE SEQUENCE</scope>
    <source>
        <strain evidence="2">PSN293</strain>
    </source>
</reference>
<reference evidence="2" key="1">
    <citation type="journal article" date="2023" name="Mol. Phylogenet. Evol.">
        <title>Genome-scale phylogeny and comparative genomics of the fungal order Sordariales.</title>
        <authorList>
            <person name="Hensen N."/>
            <person name="Bonometti L."/>
            <person name="Westerberg I."/>
            <person name="Brannstrom I.O."/>
            <person name="Guillou S."/>
            <person name="Cros-Aarteil S."/>
            <person name="Calhoun S."/>
            <person name="Haridas S."/>
            <person name="Kuo A."/>
            <person name="Mondo S."/>
            <person name="Pangilinan J."/>
            <person name="Riley R."/>
            <person name="LaButti K."/>
            <person name="Andreopoulos B."/>
            <person name="Lipzen A."/>
            <person name="Chen C."/>
            <person name="Yan M."/>
            <person name="Daum C."/>
            <person name="Ng V."/>
            <person name="Clum A."/>
            <person name="Steindorff A."/>
            <person name="Ohm R.A."/>
            <person name="Martin F."/>
            <person name="Silar P."/>
            <person name="Natvig D.O."/>
            <person name="Lalanne C."/>
            <person name="Gautier V."/>
            <person name="Ament-Velasquez S.L."/>
            <person name="Kruys A."/>
            <person name="Hutchinson M.I."/>
            <person name="Powell A.J."/>
            <person name="Barry K."/>
            <person name="Miller A.N."/>
            <person name="Grigoriev I.V."/>
            <person name="Debuchy R."/>
            <person name="Gladieux P."/>
            <person name="Hiltunen Thoren M."/>
            <person name="Johannesson H."/>
        </authorList>
    </citation>
    <scope>NUCLEOTIDE SEQUENCE</scope>
    <source>
        <strain evidence="2">PSN293</strain>
    </source>
</reference>
<organism evidence="2 3">
    <name type="scientific">Rhypophila decipiens</name>
    <dbReference type="NCBI Taxonomy" id="261697"/>
    <lineage>
        <taxon>Eukaryota</taxon>
        <taxon>Fungi</taxon>
        <taxon>Dikarya</taxon>
        <taxon>Ascomycota</taxon>
        <taxon>Pezizomycotina</taxon>
        <taxon>Sordariomycetes</taxon>
        <taxon>Sordariomycetidae</taxon>
        <taxon>Sordariales</taxon>
        <taxon>Naviculisporaceae</taxon>
        <taxon>Rhypophila</taxon>
    </lineage>
</organism>
<evidence type="ECO:0000259" key="1">
    <source>
        <dbReference type="Pfam" id="PF06985"/>
    </source>
</evidence>
<gene>
    <name evidence="2" type="ORF">QBC37DRAFT_404800</name>
</gene>
<proteinExistence type="predicted"/>
<evidence type="ECO:0000313" key="3">
    <source>
        <dbReference type="Proteomes" id="UP001301769"/>
    </source>
</evidence>
<accession>A0AAN7B3S6</accession>
<sequence>MSRPPRGLNSVRVVVTRPKSQDGTEEERQMFDNVLVNSGGLLALWSQRPPEDVFKFGLPIGPDEGFQRVHRIRLTDPSERRITKDREDGLCIYCQLLLLEDAPEYAAHQPCMGLLIRNWDRCQLCQLINISIGRANPDWKARYEAGDMDIASPDTRIWVRSRRIERHSLVVATMGEEPDLGVQGTPIVWATSKSLGSLAGRMIWKSIFEAGQSDASARLNVIKEWLERCQSEHAACNNRPSSNDGNCPLPTRVLRISPQKGNLPFLIQLYEPDGERAAPYIALSHCWGESSPLKTTRSNLEQHKKEMAFEALPLTYRDVVAKAFYLGFSYLWIDSLCIIQDDSGDWEAEAARMAAVYSNATLTFAATEAADPSLGCCPQYTRAFPIPLEGDSQVALVRFQDHLNLDSRDTALNKRGWTFQEAALSRRMICFDNNQLLWKCCTRQESEDGLWAVTAPAARRTRDWNLWACLPELVGEDRAASYAFWYKMMEDYSNRTFSFEKDKLPALAGIVEASRDNVGNASPLLGLWREDLLNGLLWRARKPGGQRAACHGAVPSWSWISAAGPVSWGPSLFSLSPDEPRLEVISAEVRWAGCPMTSAVSGTALKVSGRLKEATLRKDLGRTDFVYLSESALQPVGSCAPRDAPEETAVEPECLGYCHLDLVESMAVPAHVMCLEVYQGLQWPDTKAPRNRVHRVLVLEPVDESNSGFRRVGVGYMWQHSYRKIGTEQVAVKETFSDLARRTVSLL</sequence>
<dbReference type="EMBL" id="MU858222">
    <property type="protein sequence ID" value="KAK4208927.1"/>
    <property type="molecule type" value="Genomic_DNA"/>
</dbReference>
<dbReference type="Pfam" id="PF06985">
    <property type="entry name" value="HET"/>
    <property type="match status" value="1"/>
</dbReference>
<dbReference type="AlphaFoldDB" id="A0AAN7B3S6"/>
<dbReference type="InterPro" id="IPR010730">
    <property type="entry name" value="HET"/>
</dbReference>
<evidence type="ECO:0000313" key="2">
    <source>
        <dbReference type="EMBL" id="KAK4208927.1"/>
    </source>
</evidence>
<name>A0AAN7B3S6_9PEZI</name>
<dbReference type="PANTHER" id="PTHR33112">
    <property type="entry name" value="DOMAIN PROTEIN, PUTATIVE-RELATED"/>
    <property type="match status" value="1"/>
</dbReference>
<dbReference type="PANTHER" id="PTHR33112:SF16">
    <property type="entry name" value="HETEROKARYON INCOMPATIBILITY DOMAIN-CONTAINING PROTEIN"/>
    <property type="match status" value="1"/>
</dbReference>